<protein>
    <submittedName>
        <fullName evidence="2">Protein disulfide-isomerase</fullName>
    </submittedName>
</protein>
<evidence type="ECO:0000313" key="3">
    <source>
        <dbReference type="Proteomes" id="UP000467428"/>
    </source>
</evidence>
<dbReference type="InterPro" id="IPR012336">
    <property type="entry name" value="Thioredoxin-like_fold"/>
</dbReference>
<dbReference type="EMBL" id="AP022593">
    <property type="protein sequence ID" value="BBY49547.1"/>
    <property type="molecule type" value="Genomic_DNA"/>
</dbReference>
<dbReference type="Gene3D" id="3.40.30.10">
    <property type="entry name" value="Glutaredoxin"/>
    <property type="match status" value="1"/>
</dbReference>
<evidence type="ECO:0000259" key="1">
    <source>
        <dbReference type="Pfam" id="PF13462"/>
    </source>
</evidence>
<dbReference type="SUPFAM" id="SSF52833">
    <property type="entry name" value="Thioredoxin-like"/>
    <property type="match status" value="1"/>
</dbReference>
<organism evidence="2 3">
    <name type="scientific">Mycolicibacterium arabiense</name>
    <dbReference type="NCBI Taxonomy" id="1286181"/>
    <lineage>
        <taxon>Bacteria</taxon>
        <taxon>Bacillati</taxon>
        <taxon>Actinomycetota</taxon>
        <taxon>Actinomycetes</taxon>
        <taxon>Mycobacteriales</taxon>
        <taxon>Mycobacteriaceae</taxon>
        <taxon>Mycolicibacterium</taxon>
    </lineage>
</organism>
<keyword evidence="3" id="KW-1185">Reference proteome</keyword>
<dbReference type="InterPro" id="IPR036249">
    <property type="entry name" value="Thioredoxin-like_sf"/>
</dbReference>
<reference evidence="2 3" key="1">
    <citation type="journal article" date="2019" name="Emerg. Microbes Infect.">
        <title>Comprehensive subspecies identification of 175 nontuberculous mycobacteria species based on 7547 genomic profiles.</title>
        <authorList>
            <person name="Matsumoto Y."/>
            <person name="Kinjo T."/>
            <person name="Motooka D."/>
            <person name="Nabeya D."/>
            <person name="Jung N."/>
            <person name="Uechi K."/>
            <person name="Horii T."/>
            <person name="Iida T."/>
            <person name="Fujita J."/>
            <person name="Nakamura S."/>
        </authorList>
    </citation>
    <scope>NUCLEOTIDE SEQUENCE [LARGE SCALE GENOMIC DNA]</scope>
    <source>
        <strain evidence="2 3">JCM 18538</strain>
    </source>
</reference>
<keyword evidence="2" id="KW-0413">Isomerase</keyword>
<dbReference type="Pfam" id="PF13462">
    <property type="entry name" value="Thioredoxin_4"/>
    <property type="match status" value="1"/>
</dbReference>
<dbReference type="CDD" id="cd02972">
    <property type="entry name" value="DsbA_family"/>
    <property type="match status" value="1"/>
</dbReference>
<dbReference type="GO" id="GO:0016853">
    <property type="term" value="F:isomerase activity"/>
    <property type="evidence" value="ECO:0007669"/>
    <property type="project" value="UniProtKB-KW"/>
</dbReference>
<accession>A0A7I7RYA1</accession>
<evidence type="ECO:0000313" key="2">
    <source>
        <dbReference type="EMBL" id="BBY49547.1"/>
    </source>
</evidence>
<dbReference type="KEGG" id="marz:MARA_30150"/>
<proteinExistence type="predicted"/>
<gene>
    <name evidence="2" type="ORF">MARA_30150</name>
</gene>
<dbReference type="Proteomes" id="UP000467428">
    <property type="component" value="Chromosome"/>
</dbReference>
<sequence>MGRTGLLVAIVAAVLLTAGCTKQVSGVAQPDPATAPVVITEDGYGIRLGFDDAPVEVEIFTEPQCSHCADLQADFGDQLASYVATGQLAVTYRPLTFLDDETDGHSARVANAMFQAATPDSAEGAAATGPQFQRFVEELWANQEPGGPGPSAEEMADMAGRAGIPGAVSGRISQGDMAFDTTGMSDTNYEFLYEIDPVDTGTPTVFDLVNGEKIDVYDNDWLSTLMSS</sequence>
<dbReference type="PROSITE" id="PS51257">
    <property type="entry name" value="PROKAR_LIPOPROTEIN"/>
    <property type="match status" value="1"/>
</dbReference>
<name>A0A7I7RYA1_9MYCO</name>
<geneLocation type="plasmid" evidence="3">
    <name>pjcm18538 dna</name>
</geneLocation>
<dbReference type="AlphaFoldDB" id="A0A7I7RYA1"/>
<feature type="domain" description="Thioredoxin-like fold" evidence="1">
    <location>
        <begin position="43"/>
        <end position="120"/>
    </location>
</feature>